<feature type="binding site" evidence="5">
    <location>
        <position position="68"/>
    </location>
    <ligand>
        <name>[4Fe-4S] cluster</name>
        <dbReference type="ChEBI" id="CHEBI:49883"/>
        <note>4Fe-4S-S-AdoMet</note>
    </ligand>
</feature>
<dbReference type="SFLD" id="SFLDG01280">
    <property type="entry name" value="HydE/PylB-like"/>
    <property type="match status" value="1"/>
</dbReference>
<feature type="binding site" evidence="6">
    <location>
        <position position="296"/>
    </location>
    <ligand>
        <name>(3R)-3-methyl-D-ornithine</name>
        <dbReference type="ChEBI" id="CHEBI:64642"/>
    </ligand>
</feature>
<dbReference type="GO" id="GO:0016740">
    <property type="term" value="F:transferase activity"/>
    <property type="evidence" value="ECO:0007669"/>
    <property type="project" value="TreeGrafter"/>
</dbReference>
<dbReference type="PANTHER" id="PTHR43726">
    <property type="entry name" value="3-METHYLORNITHINE SYNTHASE"/>
    <property type="match status" value="1"/>
</dbReference>
<comment type="cofactor">
    <cofactor evidence="5">
        <name>[4Fe-4S] cluster</name>
        <dbReference type="ChEBI" id="CHEBI:49883"/>
    </cofactor>
    <text evidence="5">Binds 1 [4Fe-4S] cluster. The cluster is coordinated with 3 cysteines and an exchangeable S-adenosyl-L-methionine.</text>
</comment>
<proteinExistence type="predicted"/>
<dbReference type="Pfam" id="PF04055">
    <property type="entry name" value="Radical_SAM"/>
    <property type="match status" value="1"/>
</dbReference>
<dbReference type="GO" id="GO:0046872">
    <property type="term" value="F:metal ion binding"/>
    <property type="evidence" value="ECO:0007669"/>
    <property type="project" value="UniProtKB-KW"/>
</dbReference>
<dbReference type="Proteomes" id="UP000430222">
    <property type="component" value="Unassembled WGS sequence"/>
</dbReference>
<dbReference type="NCBIfam" id="TIGR03910">
    <property type="entry name" value="pyrrolys_PylB"/>
    <property type="match status" value="1"/>
</dbReference>
<dbReference type="InterPro" id="IPR023891">
    <property type="entry name" value="Pyrrolys_PylB"/>
</dbReference>
<evidence type="ECO:0000256" key="5">
    <source>
        <dbReference type="PIRSR" id="PIRSR004762-1"/>
    </source>
</evidence>
<dbReference type="GO" id="GO:0071524">
    <property type="term" value="P:pyrrolysine biosynthetic process"/>
    <property type="evidence" value="ECO:0007669"/>
    <property type="project" value="InterPro"/>
</dbReference>
<keyword evidence="3 5" id="KW-0408">Iron</keyword>
<keyword evidence="1 5" id="KW-0949">S-adenosyl-L-methionine</keyword>
<accession>A0A6I2UXN1</accession>
<feature type="binding site" evidence="6">
    <location>
        <position position="144"/>
    </location>
    <ligand>
        <name>(3R)-3-methyl-D-ornithine</name>
        <dbReference type="ChEBI" id="CHEBI:64642"/>
    </ligand>
</feature>
<gene>
    <name evidence="8" type="primary">pylB</name>
    <name evidence="8" type="ORF">FYJ78_08190</name>
</gene>
<dbReference type="Gene3D" id="3.20.20.70">
    <property type="entry name" value="Aldolase class I"/>
    <property type="match status" value="1"/>
</dbReference>
<feature type="binding site" evidence="5">
    <location>
        <position position="71"/>
    </location>
    <ligand>
        <name>[4Fe-4S] cluster</name>
        <dbReference type="ChEBI" id="CHEBI:49883"/>
        <note>4Fe-4S-S-AdoMet</note>
    </ligand>
</feature>
<evidence type="ECO:0000256" key="1">
    <source>
        <dbReference type="ARBA" id="ARBA00022691"/>
    </source>
</evidence>
<dbReference type="EMBL" id="VUNL01000008">
    <property type="protein sequence ID" value="MSV25159.1"/>
    <property type="molecule type" value="Genomic_DNA"/>
</dbReference>
<keyword evidence="9" id="KW-1185">Reference proteome</keyword>
<evidence type="ECO:0000256" key="4">
    <source>
        <dbReference type="ARBA" id="ARBA00023014"/>
    </source>
</evidence>
<dbReference type="PANTHER" id="PTHR43726:SF1">
    <property type="entry name" value="BIOTIN SYNTHASE"/>
    <property type="match status" value="1"/>
</dbReference>
<dbReference type="CDD" id="cd01335">
    <property type="entry name" value="Radical_SAM"/>
    <property type="match status" value="1"/>
</dbReference>
<keyword evidence="5" id="KW-0004">4Fe-4S</keyword>
<evidence type="ECO:0000256" key="2">
    <source>
        <dbReference type="ARBA" id="ARBA00022723"/>
    </source>
</evidence>
<organism evidence="8 9">
    <name type="scientific">Selenomonas montiformis</name>
    <dbReference type="NCBI Taxonomy" id="2652285"/>
    <lineage>
        <taxon>Bacteria</taxon>
        <taxon>Bacillati</taxon>
        <taxon>Bacillota</taxon>
        <taxon>Negativicutes</taxon>
        <taxon>Selenomonadales</taxon>
        <taxon>Selenomonadaceae</taxon>
        <taxon>Selenomonas</taxon>
    </lineage>
</organism>
<evidence type="ECO:0000313" key="8">
    <source>
        <dbReference type="EMBL" id="MSV25159.1"/>
    </source>
</evidence>
<dbReference type="SFLD" id="SFLDS00029">
    <property type="entry name" value="Radical_SAM"/>
    <property type="match status" value="1"/>
</dbReference>
<evidence type="ECO:0000256" key="6">
    <source>
        <dbReference type="PIRSR" id="PIRSR004762-2"/>
    </source>
</evidence>
<feature type="binding site" evidence="6">
    <location>
        <position position="297"/>
    </location>
    <ligand>
        <name>(3R)-3-methyl-D-ornithine</name>
        <dbReference type="ChEBI" id="CHEBI:64642"/>
    </ligand>
</feature>
<feature type="binding site" evidence="6">
    <location>
        <position position="275"/>
    </location>
    <ligand>
        <name>(3R)-3-methyl-D-ornithine</name>
        <dbReference type="ChEBI" id="CHEBI:64642"/>
    </ligand>
</feature>
<feature type="binding site" evidence="6">
    <location>
        <position position="180"/>
    </location>
    <ligand>
        <name>S-adenosyl-L-methionine</name>
        <dbReference type="ChEBI" id="CHEBI:59789"/>
    </ligand>
</feature>
<name>A0A6I2UXN1_9FIRM</name>
<feature type="domain" description="Radical SAM core" evidence="7">
    <location>
        <begin position="50"/>
        <end position="277"/>
    </location>
</feature>
<feature type="binding site" evidence="6">
    <location>
        <position position="188"/>
    </location>
    <ligand>
        <name>S-adenosyl-L-methionine</name>
        <dbReference type="ChEBI" id="CHEBI:59789"/>
    </ligand>
</feature>
<dbReference type="SMART" id="SM00729">
    <property type="entry name" value="Elp3"/>
    <property type="match status" value="1"/>
</dbReference>
<dbReference type="SFLD" id="SFLDF00349">
    <property type="entry name" value="3-methylornithine_synthase_(Py"/>
    <property type="match status" value="1"/>
</dbReference>
<dbReference type="InterPro" id="IPR013785">
    <property type="entry name" value="Aldolase_TIM"/>
</dbReference>
<keyword evidence="4 5" id="KW-0411">Iron-sulfur</keyword>
<feature type="binding site" evidence="6">
    <location>
        <position position="233"/>
    </location>
    <ligand>
        <name>(3R)-3-methyl-D-ornithine</name>
        <dbReference type="ChEBI" id="CHEBI:64642"/>
    </ligand>
</feature>
<dbReference type="InterPro" id="IPR006638">
    <property type="entry name" value="Elp3/MiaA/NifB-like_rSAM"/>
</dbReference>
<feature type="binding site" evidence="6">
    <location>
        <position position="70"/>
    </location>
    <ligand>
        <name>S-adenosyl-L-methionine</name>
        <dbReference type="ChEBI" id="CHEBI:59789"/>
    </ligand>
</feature>
<dbReference type="InterPro" id="IPR007197">
    <property type="entry name" value="rSAM"/>
</dbReference>
<feature type="binding site" evidence="6">
    <location>
        <position position="167"/>
    </location>
    <ligand>
        <name>(3R)-3-methyl-D-ornithine</name>
        <dbReference type="ChEBI" id="CHEBI:64642"/>
    </ligand>
</feature>
<keyword evidence="2" id="KW-0479">Metal-binding</keyword>
<dbReference type="GO" id="GO:0051539">
    <property type="term" value="F:4 iron, 4 sulfur cluster binding"/>
    <property type="evidence" value="ECO:0007669"/>
    <property type="project" value="UniProtKB-KW"/>
</dbReference>
<evidence type="ECO:0000256" key="3">
    <source>
        <dbReference type="ARBA" id="ARBA00023004"/>
    </source>
</evidence>
<reference evidence="8 9" key="1">
    <citation type="submission" date="2019-08" db="EMBL/GenBank/DDBJ databases">
        <title>In-depth cultivation of the pig gut microbiome towards novel bacterial diversity and tailored functional studies.</title>
        <authorList>
            <person name="Wylensek D."/>
            <person name="Hitch T.C.A."/>
            <person name="Clavel T."/>
        </authorList>
    </citation>
    <scope>NUCLEOTIDE SEQUENCE [LARGE SCALE GENOMIC DNA]</scope>
    <source>
        <strain evidence="9">WCA-380-WT-3B3</strain>
    </source>
</reference>
<sequence>MNIKQILFRNRCGAELSHAELAYMLELTDPAERDALFREARRIRQQNFGPEVFLYGFVYFSTYCRNGCRFCGFRSQNRQSIRYRRSREEILEAAVRLKDSGVNLLDLTMGEDPYYLNDGERGYERLLELIRAVREETGLPLMVSPGIVPERLLPYLREAGADWYALYQETHTPALYDRLRLDQPYQERWERKLSARRYGLLVEEGLLTGVGDTTADQIHSLRQMELLGARQVRTMTFVPQKGTPLENVQAGSCSRELNLIAVMRLLFPNRLIPASLDVEGLQGLKSRLDAGANVVTSLIPPDAGLAGVAQSEKDIGDGARTVQGIQPVLARCGLRAASSKQYAQWLDVAHRQDCRNERKRVSV</sequence>
<dbReference type="PROSITE" id="PS51918">
    <property type="entry name" value="RADICAL_SAM"/>
    <property type="match status" value="1"/>
</dbReference>
<dbReference type="SUPFAM" id="SSF102114">
    <property type="entry name" value="Radical SAM enzymes"/>
    <property type="match status" value="1"/>
</dbReference>
<protein>
    <submittedName>
        <fullName evidence="8">Methylornithine synthase PylB</fullName>
    </submittedName>
</protein>
<dbReference type="InterPro" id="IPR058240">
    <property type="entry name" value="rSAM_sf"/>
</dbReference>
<comment type="caution">
    <text evidence="8">The sequence shown here is derived from an EMBL/GenBank/DDBJ whole genome shotgun (WGS) entry which is preliminary data.</text>
</comment>
<dbReference type="AlphaFoldDB" id="A0A6I2UXN1"/>
<evidence type="ECO:0000259" key="7">
    <source>
        <dbReference type="PROSITE" id="PS51918"/>
    </source>
</evidence>
<dbReference type="InterPro" id="IPR034422">
    <property type="entry name" value="HydE/PylB-like"/>
</dbReference>
<dbReference type="PIRSF" id="PIRSF004762">
    <property type="entry name" value="CHP00423"/>
    <property type="match status" value="1"/>
</dbReference>
<dbReference type="SFLD" id="SFLDG01060">
    <property type="entry name" value="BATS_domain_containing"/>
    <property type="match status" value="1"/>
</dbReference>
<evidence type="ECO:0000313" key="9">
    <source>
        <dbReference type="Proteomes" id="UP000430222"/>
    </source>
</evidence>
<feature type="binding site" evidence="5">
    <location>
        <position position="64"/>
    </location>
    <ligand>
        <name>[4Fe-4S] cluster</name>
        <dbReference type="ChEBI" id="CHEBI:49883"/>
        <note>4Fe-4S-S-AdoMet</note>
    </ligand>
</feature>
<feature type="binding site" evidence="6">
    <location>
        <position position="106"/>
    </location>
    <ligand>
        <name>(3R)-3-methyl-D-ornithine</name>
        <dbReference type="ChEBI" id="CHEBI:64642"/>
    </ligand>
</feature>
<dbReference type="RefSeq" id="WP_154620939.1">
    <property type="nucleotide sequence ID" value="NZ_VUNL01000008.1"/>
</dbReference>
<feature type="binding site" evidence="6">
    <location>
        <position position="169"/>
    </location>
    <ligand>
        <name>(3R)-3-methyl-D-ornithine</name>
        <dbReference type="ChEBI" id="CHEBI:64642"/>
    </ligand>
</feature>